<protein>
    <submittedName>
        <fullName evidence="3">Polyisoprenoid-binding protein YceI</fullName>
    </submittedName>
</protein>
<dbReference type="Proteomes" id="UP000184231">
    <property type="component" value="Unassembled WGS sequence"/>
</dbReference>
<dbReference type="Gene3D" id="2.40.128.110">
    <property type="entry name" value="Lipid/polyisoprenoid-binding, YceI-like"/>
    <property type="match status" value="1"/>
</dbReference>
<keyword evidence="4" id="KW-1185">Reference proteome</keyword>
<proteinExistence type="predicted"/>
<sequence length="183" mass="20246">MKNILLLLLLLTVVFMSQAQETYSLSPKSVITINGSSTVSDWMVEANAMKGAIQNKENLIKDLSLEVTVEKIHSERGASMDKKLHSALKMEEHPQVTFKLKALTEKGASASKGTIKGLLTIAGVTKDVVLSCEIRKVDKEYFIKGNKEINLLDYNIEPPTAMFGQIVVGEKVSVNFDLRYAKD</sequence>
<dbReference type="SMART" id="SM00867">
    <property type="entry name" value="YceI"/>
    <property type="match status" value="1"/>
</dbReference>
<evidence type="ECO:0000256" key="1">
    <source>
        <dbReference type="SAM" id="SignalP"/>
    </source>
</evidence>
<evidence type="ECO:0000313" key="3">
    <source>
        <dbReference type="EMBL" id="SHI94835.1"/>
    </source>
</evidence>
<dbReference type="SUPFAM" id="SSF101874">
    <property type="entry name" value="YceI-like"/>
    <property type="match status" value="1"/>
</dbReference>
<reference evidence="3 4" key="1">
    <citation type="submission" date="2016-11" db="EMBL/GenBank/DDBJ databases">
        <authorList>
            <person name="Jaros S."/>
            <person name="Januszkiewicz K."/>
            <person name="Wedrychowicz H."/>
        </authorList>
    </citation>
    <scope>NUCLEOTIDE SEQUENCE [LARGE SCALE GENOMIC DNA]</scope>
    <source>
        <strain evidence="3 4">CGMCC 1.8863</strain>
    </source>
</reference>
<organism evidence="3 4">
    <name type="scientific">Arenibacter nanhaiticus</name>
    <dbReference type="NCBI Taxonomy" id="558155"/>
    <lineage>
        <taxon>Bacteria</taxon>
        <taxon>Pseudomonadati</taxon>
        <taxon>Bacteroidota</taxon>
        <taxon>Flavobacteriia</taxon>
        <taxon>Flavobacteriales</taxon>
        <taxon>Flavobacteriaceae</taxon>
        <taxon>Arenibacter</taxon>
    </lineage>
</organism>
<feature type="domain" description="Lipid/polyisoprenoid-binding YceI-like" evidence="2">
    <location>
        <begin position="22"/>
        <end position="181"/>
    </location>
</feature>
<keyword evidence="1" id="KW-0732">Signal</keyword>
<dbReference type="OrthoDB" id="9794147at2"/>
<dbReference type="STRING" id="558155.SAMN04487911_10859"/>
<dbReference type="PANTHER" id="PTHR34406">
    <property type="entry name" value="PROTEIN YCEI"/>
    <property type="match status" value="1"/>
</dbReference>
<dbReference type="InterPro" id="IPR007372">
    <property type="entry name" value="Lipid/polyisoprenoid-bd_YceI"/>
</dbReference>
<dbReference type="InterPro" id="IPR036761">
    <property type="entry name" value="TTHA0802/YceI-like_sf"/>
</dbReference>
<gene>
    <name evidence="3" type="ORF">SAMN04487911_10859</name>
</gene>
<evidence type="ECO:0000313" key="4">
    <source>
        <dbReference type="Proteomes" id="UP000184231"/>
    </source>
</evidence>
<accession>A0A1M6FAY9</accession>
<feature type="chain" id="PRO_5013064966" evidence="1">
    <location>
        <begin position="20"/>
        <end position="183"/>
    </location>
</feature>
<dbReference type="PANTHER" id="PTHR34406:SF1">
    <property type="entry name" value="PROTEIN YCEI"/>
    <property type="match status" value="1"/>
</dbReference>
<feature type="signal peptide" evidence="1">
    <location>
        <begin position="1"/>
        <end position="19"/>
    </location>
</feature>
<dbReference type="EMBL" id="FQYX01000008">
    <property type="protein sequence ID" value="SHI94835.1"/>
    <property type="molecule type" value="Genomic_DNA"/>
</dbReference>
<evidence type="ECO:0000259" key="2">
    <source>
        <dbReference type="SMART" id="SM00867"/>
    </source>
</evidence>
<dbReference type="Pfam" id="PF04264">
    <property type="entry name" value="YceI"/>
    <property type="match status" value="1"/>
</dbReference>
<dbReference type="RefSeq" id="WP_072764028.1">
    <property type="nucleotide sequence ID" value="NZ_FQYX01000008.1"/>
</dbReference>
<dbReference type="AlphaFoldDB" id="A0A1M6FAY9"/>
<name>A0A1M6FAY9_9FLAO</name>